<protein>
    <submittedName>
        <fullName evidence="6">Uncharacterized protein</fullName>
    </submittedName>
</protein>
<evidence type="ECO:0000313" key="7">
    <source>
        <dbReference type="Proteomes" id="UP000835052"/>
    </source>
</evidence>
<evidence type="ECO:0000256" key="3">
    <source>
        <dbReference type="ARBA" id="ARBA00022490"/>
    </source>
</evidence>
<evidence type="ECO:0000256" key="2">
    <source>
        <dbReference type="ARBA" id="ARBA00006176"/>
    </source>
</evidence>
<feature type="compositionally biased region" description="Basic and acidic residues" evidence="5">
    <location>
        <begin position="135"/>
        <end position="148"/>
    </location>
</feature>
<dbReference type="GO" id="GO:0005869">
    <property type="term" value="C:dynactin complex"/>
    <property type="evidence" value="ECO:0007669"/>
    <property type="project" value="InterPro"/>
</dbReference>
<dbReference type="EMBL" id="CAJGYM010000008">
    <property type="protein sequence ID" value="CAD6188514.1"/>
    <property type="molecule type" value="Genomic_DNA"/>
</dbReference>
<evidence type="ECO:0000256" key="5">
    <source>
        <dbReference type="SAM" id="MobiDB-lite"/>
    </source>
</evidence>
<dbReference type="InterPro" id="IPR028133">
    <property type="entry name" value="Dynamitin"/>
</dbReference>
<dbReference type="Proteomes" id="UP000835052">
    <property type="component" value="Unassembled WGS sequence"/>
</dbReference>
<dbReference type="GO" id="GO:0030286">
    <property type="term" value="C:dynein complex"/>
    <property type="evidence" value="ECO:0007669"/>
    <property type="project" value="UniProtKB-KW"/>
</dbReference>
<keyword evidence="4" id="KW-0243">Dynein</keyword>
<keyword evidence="3" id="KW-0963">Cytoplasm</keyword>
<dbReference type="GO" id="GO:0007017">
    <property type="term" value="P:microtubule-based process"/>
    <property type="evidence" value="ECO:0007669"/>
    <property type="project" value="InterPro"/>
</dbReference>
<comment type="similarity">
    <text evidence="2">Belongs to the dynactin subunit 2 family.</text>
</comment>
<name>A0A8S1H029_9PELO</name>
<dbReference type="Pfam" id="PF04912">
    <property type="entry name" value="Dynamitin"/>
    <property type="match status" value="2"/>
</dbReference>
<organism evidence="6 7">
    <name type="scientific">Caenorhabditis auriculariae</name>
    <dbReference type="NCBI Taxonomy" id="2777116"/>
    <lineage>
        <taxon>Eukaryota</taxon>
        <taxon>Metazoa</taxon>
        <taxon>Ecdysozoa</taxon>
        <taxon>Nematoda</taxon>
        <taxon>Chromadorea</taxon>
        <taxon>Rhabditida</taxon>
        <taxon>Rhabditina</taxon>
        <taxon>Rhabditomorpha</taxon>
        <taxon>Rhabditoidea</taxon>
        <taxon>Rhabditidae</taxon>
        <taxon>Peloderinae</taxon>
        <taxon>Caenorhabditis</taxon>
    </lineage>
</organism>
<accession>A0A8S1H029</accession>
<evidence type="ECO:0000256" key="4">
    <source>
        <dbReference type="ARBA" id="ARBA00023017"/>
    </source>
</evidence>
<evidence type="ECO:0000313" key="6">
    <source>
        <dbReference type="EMBL" id="CAD6188514.1"/>
    </source>
</evidence>
<comment type="subcellular location">
    <subcellularLocation>
        <location evidence="1">Cytoplasm</location>
    </subcellularLocation>
</comment>
<dbReference type="GO" id="GO:0005737">
    <property type="term" value="C:cytoplasm"/>
    <property type="evidence" value="ECO:0007669"/>
    <property type="project" value="UniProtKB-SubCell"/>
</dbReference>
<dbReference type="OrthoDB" id="4977at2759"/>
<gene>
    <name evidence="6" type="ORF">CAUJ_LOCUS4433</name>
</gene>
<keyword evidence="7" id="KW-1185">Reference proteome</keyword>
<comment type="caution">
    <text evidence="6">The sequence shown here is derived from an EMBL/GenBank/DDBJ whole genome shotgun (WGS) entry which is preliminary data.</text>
</comment>
<proteinExistence type="inferred from homology"/>
<feature type="region of interest" description="Disordered" evidence="5">
    <location>
        <begin position="1"/>
        <end position="31"/>
    </location>
</feature>
<dbReference type="PANTHER" id="PTHR15346">
    <property type="entry name" value="DYNACTIN SUBUNIT"/>
    <property type="match status" value="1"/>
</dbReference>
<reference evidence="6" key="1">
    <citation type="submission" date="2020-10" db="EMBL/GenBank/DDBJ databases">
        <authorList>
            <person name="Kikuchi T."/>
        </authorList>
    </citation>
    <scope>NUCLEOTIDE SEQUENCE</scope>
    <source>
        <strain evidence="6">NKZ352</strain>
    </source>
</reference>
<sequence>MSLQGREDIYETEDVEPSENQKNDSEPTDTDVELVAVDVDAALKKFGSRILNLKAVDVSDSIAKKRRNFYGNSQYVLEVVGSAYQGNETPEQRMNRLIYEVSELTEQLKSDPSASSETLNDESLNGLLKEIKDLEQKSLDQGDEKKETGNAAERSAAQSSGNAIRLEARLRRLERVLGASSVPTVPLIDTVEDLKLRCETLNPSYVEGLETRINTLLAKLDQVDEKRGSNAETDDLEKKLNEVHEMMSKWDVACSSLPSNTNKVKALSRLHEQAQQFATRLSYLASIREQLEKEIAQSRTNVVELQASTREAVSALMERIVSLEGQLAARK</sequence>
<feature type="region of interest" description="Disordered" evidence="5">
    <location>
        <begin position="135"/>
        <end position="160"/>
    </location>
</feature>
<dbReference type="AlphaFoldDB" id="A0A8S1H029"/>
<evidence type="ECO:0000256" key="1">
    <source>
        <dbReference type="ARBA" id="ARBA00004496"/>
    </source>
</evidence>